<keyword evidence="2" id="KW-1185">Reference proteome</keyword>
<keyword evidence="1" id="KW-0378">Hydrolase</keyword>
<dbReference type="KEGG" id="ftj:FTUN_8021"/>
<name>A0A6M5Z4H3_9BACT</name>
<evidence type="ECO:0000313" key="1">
    <source>
        <dbReference type="EMBL" id="QJX00392.1"/>
    </source>
</evidence>
<keyword evidence="1" id="KW-0119">Carbohydrate metabolism</keyword>
<sequence>MGSMSFLLPNPLPAAAEATLRSACLAATASYFDQTPVPTTLLTVGDCLTLTRTQNESGYLVLPWPVAPFGTLVVSTTTLRERDAPYRLLVELARGKLNQVRGQTAEWQEIGLRTAPDFDLALADATRDFGRAALAEAPAEADALATRVLEQAHGLADRLARDYIEQMFATRHAADGPLDTRFAARFVRAPRLAAAEEYGRTFTATSVSFRWCDVEPSESQYDWTEADAAVAAARAAGPAVTIGPVIDLAPGMLPAWAIDGDADLPTLAAYMCDYLETAISRYKGDVRRWIICGGFNQADACGLVDDDRLRLAFRLFEAAAQVDPNLELVLSVAQPWGDYLVAADQTISPLTFPDDLMRAGVRLAAVELEFRIGARPRGSLPRDLLDAARILDVFGLLGVPLEVVLSFPSCDERDPLAADHQQSVWKPGWLTGPSPATQAAWGGAYAALALCWPQVRALTWDNWCDADPHLVPFAGLIDAAGRPKPLLGRLRTLRTEHLDVIR</sequence>
<dbReference type="AlphaFoldDB" id="A0A6M5Z4H3"/>
<proteinExistence type="predicted"/>
<keyword evidence="1" id="KW-0624">Polysaccharide degradation</keyword>
<keyword evidence="1" id="KW-0326">Glycosidase</keyword>
<dbReference type="EMBL" id="CP053452">
    <property type="protein sequence ID" value="QJX00392.1"/>
    <property type="molecule type" value="Genomic_DNA"/>
</dbReference>
<keyword evidence="1" id="KW-0858">Xylan degradation</keyword>
<dbReference type="GO" id="GO:0016798">
    <property type="term" value="F:hydrolase activity, acting on glycosyl bonds"/>
    <property type="evidence" value="ECO:0007669"/>
    <property type="project" value="UniProtKB-KW"/>
</dbReference>
<organism evidence="1 2">
    <name type="scientific">Frigoriglobus tundricola</name>
    <dbReference type="NCBI Taxonomy" id="2774151"/>
    <lineage>
        <taxon>Bacteria</taxon>
        <taxon>Pseudomonadati</taxon>
        <taxon>Planctomycetota</taxon>
        <taxon>Planctomycetia</taxon>
        <taxon>Gemmatales</taxon>
        <taxon>Gemmataceae</taxon>
        <taxon>Frigoriglobus</taxon>
    </lineage>
</organism>
<reference evidence="2" key="1">
    <citation type="submission" date="2020-05" db="EMBL/GenBank/DDBJ databases">
        <title>Frigoriglobus tundricola gen. nov., sp. nov., a psychrotolerant cellulolytic planctomycete of the family Gemmataceae with two divergent copies of 16S rRNA gene.</title>
        <authorList>
            <person name="Kulichevskaya I.S."/>
            <person name="Ivanova A.A."/>
            <person name="Naumoff D.G."/>
            <person name="Beletsky A.V."/>
            <person name="Rijpstra W.I.C."/>
            <person name="Sinninghe Damste J.S."/>
            <person name="Mardanov A.V."/>
            <person name="Ravin N.V."/>
            <person name="Dedysh S.N."/>
        </authorList>
    </citation>
    <scope>NUCLEOTIDE SEQUENCE [LARGE SCALE GENOMIC DNA]</scope>
    <source>
        <strain evidence="2">PL17</strain>
    </source>
</reference>
<dbReference type="SUPFAM" id="SSF51445">
    <property type="entry name" value="(Trans)glycosidases"/>
    <property type="match status" value="1"/>
</dbReference>
<dbReference type="Proteomes" id="UP000503447">
    <property type="component" value="Chromosome"/>
</dbReference>
<dbReference type="InterPro" id="IPR017853">
    <property type="entry name" value="GH"/>
</dbReference>
<accession>A0A6M5Z4H3</accession>
<protein>
    <submittedName>
        <fullName evidence="1">Endo-beta-xylanase-like protein, GH10 family</fullName>
    </submittedName>
</protein>
<dbReference type="Gene3D" id="3.20.20.80">
    <property type="entry name" value="Glycosidases"/>
    <property type="match status" value="1"/>
</dbReference>
<dbReference type="GO" id="GO:0045493">
    <property type="term" value="P:xylan catabolic process"/>
    <property type="evidence" value="ECO:0007669"/>
    <property type="project" value="UniProtKB-KW"/>
</dbReference>
<gene>
    <name evidence="1" type="ORF">FTUN_8021</name>
</gene>
<evidence type="ECO:0000313" key="2">
    <source>
        <dbReference type="Proteomes" id="UP000503447"/>
    </source>
</evidence>